<dbReference type="Pfam" id="PF13432">
    <property type="entry name" value="TPR_16"/>
    <property type="match status" value="2"/>
</dbReference>
<dbReference type="InterPro" id="IPR019734">
    <property type="entry name" value="TPR_rpt"/>
</dbReference>
<feature type="repeat" description="TPR" evidence="3">
    <location>
        <begin position="1505"/>
        <end position="1538"/>
    </location>
</feature>
<dbReference type="VEuPathDB" id="FungiDB:SPRG_07099"/>
<reference evidence="5 6" key="1">
    <citation type="journal article" date="2013" name="PLoS Genet.">
        <title>Distinctive expansion of potential virulence genes in the genome of the oomycete fish pathogen Saprolegnia parasitica.</title>
        <authorList>
            <person name="Jiang R.H."/>
            <person name="de Bruijn I."/>
            <person name="Haas B.J."/>
            <person name="Belmonte R."/>
            <person name="Lobach L."/>
            <person name="Christie J."/>
            <person name="van den Ackerveken G."/>
            <person name="Bottin A."/>
            <person name="Bulone V."/>
            <person name="Diaz-Moreno S.M."/>
            <person name="Dumas B."/>
            <person name="Fan L."/>
            <person name="Gaulin E."/>
            <person name="Govers F."/>
            <person name="Grenville-Briggs L.J."/>
            <person name="Horner N.R."/>
            <person name="Levin J.Z."/>
            <person name="Mammella M."/>
            <person name="Meijer H.J."/>
            <person name="Morris P."/>
            <person name="Nusbaum C."/>
            <person name="Oome S."/>
            <person name="Phillips A.J."/>
            <person name="van Rooyen D."/>
            <person name="Rzeszutek E."/>
            <person name="Saraiva M."/>
            <person name="Secombes C.J."/>
            <person name="Seidl M.F."/>
            <person name="Snel B."/>
            <person name="Stassen J.H."/>
            <person name="Sykes S."/>
            <person name="Tripathy S."/>
            <person name="van den Berg H."/>
            <person name="Vega-Arreguin J.C."/>
            <person name="Wawra S."/>
            <person name="Young S.K."/>
            <person name="Zeng Q."/>
            <person name="Dieguez-Uribeondo J."/>
            <person name="Russ C."/>
            <person name="Tyler B.M."/>
            <person name="van West P."/>
        </authorList>
    </citation>
    <scope>NUCLEOTIDE SEQUENCE [LARGE SCALE GENOMIC DNA]</scope>
    <source>
        <strain evidence="5 6">CBS 223.65</strain>
    </source>
</reference>
<dbReference type="Gene3D" id="1.25.40.10">
    <property type="entry name" value="Tetratricopeptide repeat domain"/>
    <property type="match status" value="6"/>
</dbReference>
<feature type="repeat" description="TPR" evidence="3">
    <location>
        <begin position="1539"/>
        <end position="1572"/>
    </location>
</feature>
<name>A0A067CMR7_SAPPC</name>
<evidence type="ECO:0000313" key="6">
    <source>
        <dbReference type="Proteomes" id="UP000030745"/>
    </source>
</evidence>
<evidence type="ECO:0000313" key="5">
    <source>
        <dbReference type="EMBL" id="KDO27826.1"/>
    </source>
</evidence>
<dbReference type="EMBL" id="KK583214">
    <property type="protein sequence ID" value="KDO27826.1"/>
    <property type="molecule type" value="Genomic_DNA"/>
</dbReference>
<dbReference type="KEGG" id="spar:SPRG_07099"/>
<protein>
    <submittedName>
        <fullName evidence="5">Uncharacterized protein</fullName>
    </submittedName>
</protein>
<dbReference type="Pfam" id="PF13181">
    <property type="entry name" value="TPR_8"/>
    <property type="match status" value="2"/>
</dbReference>
<accession>A0A067CMR7</accession>
<evidence type="ECO:0000256" key="2">
    <source>
        <dbReference type="ARBA" id="ARBA00022803"/>
    </source>
</evidence>
<sequence length="1599" mass="176521">MASAALYKAAFEKHLQSQSYVFRTKPSPQLSPTVALDGVDGHLAEPWTPTQEQQLTALHTNIVPAAKITILNAHKWSKHLETRILPALQRALRVKCHVRVVLSHLCIDSVGTTLAPTPEIPHAVGTLLVSFKSTYTGGELTFTNGTDVLELTASQQAVQTFASFNHITSAPITSGCRVALVYALTSDPEAWVPPPTRNDVIEAFAAIARDPPHDIQRIARAVHVVVAYPETLSFQHLKCIDKTLVDILVATNGYDISLVDFQETSPPTPDVYGGYDFEDDSWDEDPYFEYKVRYENCVTRIQSLADIPFAVTSGVRNKGADLFLSVDASANRSECPATAVLFWPKRCRVAIAGPSRAVSLLKEAIRNGQIIDLFGLSLHDFILGTLTAFDVAATNNSDAVELGYLLLRYKDAELLKRFLRNTLSLSTWRSDGAAQCLHESLETFGWPTLLPAVEAFLARVVKKYDGTHAICRLLASLAGLTTEREAVCPPLNQPFAGEFLKACWQAALMEPHFKPGDAPTEHSILLDWYFDTGLPTRPGDNYLGQWLPPPVLLMVDSFLYSRRVGAPSALTAAPSPWHQLKYLPKALLAAIPLQPSLQQAPYVAAIKTALTAQSKGAHLSAYEIAALLQYMEVVGGFDATLLATSRAFARPITDILPAILMFVQRAPLSTATGALVTSFLLDFAPTLEHPRRDSYGKSPTSSVADLLSALVIVSPKAARKCAAEWRSALPGTLDATRDELWPLVEELRRQVSDARFRELLVYLASECRAAFVSGGALAPLPAFTDYAFTDIEIDAAHCGGCADFRRFLRTGCDTVMTIEMSLCLEIECAVQRHPQQLELERDYEGELDYFILRKRTQPGMASTGAAEAHSRREDVRWNDIQRVKQLNALLADLTPNPSGVEIAHSATGVEDHVKAIELISMAIAVRPGHARYFLARGNSFRAINEFEAAISDFDMAISLDDKCPTYYASRGTCFRKLGRAADALEDFTLAIEYDTKRGTHYFNRALVLYDINHYELAISDFTKALDDASGGPRTEFRALHSRGNCYRRLGLFDKCVDDMMQAIKLEPRNSAVYNSLAQCYMEYHDVESAIKHFSTAITLLDSNPAYYNNRGQAYFEKGHEYDRMALADFHLAIKLDGKDAQAYYNRGLTRIAVALEELSAQESANQIARDLLLRSEIESEDRSRPKTGSNGTTAEAPATTTGAMSIFEQLEAALADMDMACSVVPESPRYLFGKAMVMHLKRHPQQTQLFLEMALQLDPAHVASKYHIGLLQHESNQHEAAIATFTAAIHDLPSEPAFLAARALVFQDVGLHELAIEDYSSAIAVAPLPDALHVYHRGESHLRLSHFDAAVADLSLALTLGASGPGVYNARGLAHRGLGLYELAIADLSSCVELNKREPSFRLHRAICYLECREYPKAHADLAVGLKLAPGDPRLLFHAGMVLFHRLQFPEAILQLRSALAHAPSVSYLSEIHYYIGLSYASIERCMDAIESFTDAIATAPDERLVYYHERAKALQLERYYDEAIEDFSRVLQGNPTNAHAAFRRGFAFKALGRHAEAAADIQKARLLDPTNPRLMVNFKELHGTDCIVLCAPGHEKTF</sequence>
<dbReference type="RefSeq" id="XP_012201286.1">
    <property type="nucleotide sequence ID" value="XM_012345896.1"/>
</dbReference>
<dbReference type="PANTHER" id="PTHR44858:SF1">
    <property type="entry name" value="UDP-N-ACETYLGLUCOSAMINE--PEPTIDE N-ACETYLGLUCOSAMINYLTRANSFERASE SPINDLY-RELATED"/>
    <property type="match status" value="1"/>
</dbReference>
<dbReference type="PANTHER" id="PTHR44858">
    <property type="entry name" value="TETRATRICOPEPTIDE REPEAT PROTEIN 6"/>
    <property type="match status" value="1"/>
</dbReference>
<organism evidence="5 6">
    <name type="scientific">Saprolegnia parasitica (strain CBS 223.65)</name>
    <dbReference type="NCBI Taxonomy" id="695850"/>
    <lineage>
        <taxon>Eukaryota</taxon>
        <taxon>Sar</taxon>
        <taxon>Stramenopiles</taxon>
        <taxon>Oomycota</taxon>
        <taxon>Saprolegniomycetes</taxon>
        <taxon>Saprolegniales</taxon>
        <taxon>Saprolegniaceae</taxon>
        <taxon>Saprolegnia</taxon>
    </lineage>
</organism>
<dbReference type="SUPFAM" id="SSF48452">
    <property type="entry name" value="TPR-like"/>
    <property type="match status" value="4"/>
</dbReference>
<dbReference type="Proteomes" id="UP000030745">
    <property type="component" value="Unassembled WGS sequence"/>
</dbReference>
<feature type="repeat" description="TPR" evidence="3">
    <location>
        <begin position="930"/>
        <end position="963"/>
    </location>
</feature>
<dbReference type="SMART" id="SM00028">
    <property type="entry name" value="TPR"/>
    <property type="match status" value="16"/>
</dbReference>
<dbReference type="InterPro" id="IPR011990">
    <property type="entry name" value="TPR-like_helical_dom_sf"/>
</dbReference>
<dbReference type="GeneID" id="24129400"/>
<feature type="compositionally biased region" description="Low complexity" evidence="4">
    <location>
        <begin position="1191"/>
        <end position="1200"/>
    </location>
</feature>
<keyword evidence="1" id="KW-0677">Repeat</keyword>
<proteinExistence type="predicted"/>
<dbReference type="PROSITE" id="PS50005">
    <property type="entry name" value="TPR"/>
    <property type="match status" value="6"/>
</dbReference>
<feature type="region of interest" description="Disordered" evidence="4">
    <location>
        <begin position="1176"/>
        <end position="1200"/>
    </location>
</feature>
<dbReference type="InterPro" id="IPR050498">
    <property type="entry name" value="Ycf3"/>
</dbReference>
<keyword evidence="2 3" id="KW-0802">TPR repeat</keyword>
<keyword evidence="6" id="KW-1185">Reference proteome</keyword>
<feature type="repeat" description="TPR" evidence="3">
    <location>
        <begin position="1470"/>
        <end position="1503"/>
    </location>
</feature>
<feature type="repeat" description="TPR" evidence="3">
    <location>
        <begin position="1070"/>
        <end position="1103"/>
    </location>
</feature>
<evidence type="ECO:0000256" key="3">
    <source>
        <dbReference type="PROSITE-ProRule" id="PRU00339"/>
    </source>
</evidence>
<feature type="repeat" description="TPR" evidence="3">
    <location>
        <begin position="1036"/>
        <end position="1069"/>
    </location>
</feature>
<gene>
    <name evidence="5" type="ORF">SPRG_07099</name>
</gene>
<dbReference type="OrthoDB" id="1926212at2759"/>
<evidence type="ECO:0000256" key="1">
    <source>
        <dbReference type="ARBA" id="ARBA00022737"/>
    </source>
</evidence>
<evidence type="ECO:0000256" key="4">
    <source>
        <dbReference type="SAM" id="MobiDB-lite"/>
    </source>
</evidence>